<protein>
    <submittedName>
        <fullName evidence="1">Uncharacterized protein</fullName>
    </submittedName>
</protein>
<evidence type="ECO:0000313" key="2">
    <source>
        <dbReference type="EMBL" id="KAI1233516.1"/>
    </source>
</evidence>
<evidence type="ECO:0000313" key="1">
    <source>
        <dbReference type="EMBL" id="KAG0126078.1"/>
    </source>
</evidence>
<evidence type="ECO:0000313" key="3">
    <source>
        <dbReference type="Proteomes" id="UP000618051"/>
    </source>
</evidence>
<organism evidence="1">
    <name type="scientific">Lamprotornis superbus</name>
    <dbReference type="NCBI Taxonomy" id="245042"/>
    <lineage>
        <taxon>Eukaryota</taxon>
        <taxon>Metazoa</taxon>
        <taxon>Chordata</taxon>
        <taxon>Craniata</taxon>
        <taxon>Vertebrata</taxon>
        <taxon>Euteleostomi</taxon>
        <taxon>Archelosauria</taxon>
        <taxon>Archosauria</taxon>
        <taxon>Dinosauria</taxon>
        <taxon>Saurischia</taxon>
        <taxon>Theropoda</taxon>
        <taxon>Coelurosauria</taxon>
        <taxon>Aves</taxon>
        <taxon>Neognathae</taxon>
        <taxon>Neoaves</taxon>
        <taxon>Telluraves</taxon>
        <taxon>Australaves</taxon>
        <taxon>Passeriformes</taxon>
        <taxon>Sturnidae</taxon>
        <taxon>Lamprotornis</taxon>
    </lineage>
</organism>
<name>A0A835TZH8_9PASS</name>
<gene>
    <name evidence="2" type="ORF">IHE44_0004698</name>
    <name evidence="1" type="ORF">IHE44_004331</name>
</gene>
<keyword evidence="3" id="KW-1185">Reference proteome</keyword>
<proteinExistence type="predicted"/>
<dbReference type="EMBL" id="JADDUC020000018">
    <property type="protein sequence ID" value="KAI1233516.1"/>
    <property type="molecule type" value="Genomic_DNA"/>
</dbReference>
<dbReference type="AlphaFoldDB" id="A0A835TZH8"/>
<accession>A0A835TZH8</accession>
<sequence length="148" mass="15715">MLAVKAKPVSVPSCVSSLLWPALQPGNVAAAFLTSWSAASKNDPFDGNALGRFPRWIHDGALPGWGAEPGVGHRASDSNPQQMLQGNPWHFFSTDPSAGGLEALLWVLHTPLHVCFMSRETEPLPPATTVRKPIELSPVVSSQVGAEG</sequence>
<dbReference type="EMBL" id="JADDUC010000019">
    <property type="protein sequence ID" value="KAG0126078.1"/>
    <property type="molecule type" value="Genomic_DNA"/>
</dbReference>
<reference evidence="2 3" key="2">
    <citation type="journal article" date="2021" name="J. Hered.">
        <title>Feather Gene Expression Elucidates the Developmental Basis of Plumage Iridescence in African Starlings.</title>
        <authorList>
            <person name="Rubenstein D.R."/>
            <person name="Corvelo A."/>
            <person name="MacManes M.D."/>
            <person name="Maia R."/>
            <person name="Narzisi G."/>
            <person name="Rousaki A."/>
            <person name="Vandenabeele P."/>
            <person name="Shawkey M.D."/>
            <person name="Solomon J."/>
        </authorList>
    </citation>
    <scope>NUCLEOTIDE SEQUENCE [LARGE SCALE GENOMIC DNA]</scope>
    <source>
        <strain evidence="2">SS15</strain>
    </source>
</reference>
<reference evidence="1" key="1">
    <citation type="submission" date="2020-10" db="EMBL/GenBank/DDBJ databases">
        <title>Feather gene expression reveals the developmental basis of iridescence in African starlings.</title>
        <authorList>
            <person name="Rubenstein D.R."/>
        </authorList>
    </citation>
    <scope>NUCLEOTIDE SEQUENCE</scope>
    <source>
        <strain evidence="1">SS15</strain>
        <tissue evidence="1">Liver</tissue>
    </source>
</reference>
<reference evidence="2" key="3">
    <citation type="submission" date="2022-01" db="EMBL/GenBank/DDBJ databases">
        <authorList>
            <person name="Rubenstein D.R."/>
        </authorList>
    </citation>
    <scope>NUCLEOTIDE SEQUENCE</scope>
    <source>
        <strain evidence="2">SS15</strain>
        <tissue evidence="2">Liver</tissue>
    </source>
</reference>
<dbReference type="Proteomes" id="UP000618051">
    <property type="component" value="Unassembled WGS sequence"/>
</dbReference>
<comment type="caution">
    <text evidence="1">The sequence shown here is derived from an EMBL/GenBank/DDBJ whole genome shotgun (WGS) entry which is preliminary data.</text>
</comment>